<sequence>MNFQNNIIDIKFLITILFLINLSETTNDCSCSKNRDKKIKNNDFCTTAKANENKNIQGCSGDLKSIKNNDNSIDKCGDETCSNLESEKNFDNNILLKNNEKIDTVKIPKGIYSMGTDKPIFIGDGEGPKRSVKLNSFYIDKYEVSNEMFKKFIDKTGYITEAEKFGNSFVFDGLISDETKSKIDQAVAQAPWWLPVDGADWQHPEGIDSNIKERMNHPVVHVSWNDANAYCNWRNMRLPTEAEWEATCRGGLSDKLFPWGDKILTPEKKHNANIWHGKFPTNNTARDGYKGTSPVDKFLPNNFGVYNIIGNVWEWTSDWWETKHTDELKINPMGPSSGSDKVKKGGSYLCHKSYCYRYRCAARSQNTPDTSSGNVGFRCAKDTV</sequence>
<comment type="similarity">
    <text evidence="1">Belongs to the sulfatase-modifying factor family.</text>
</comment>
<protein>
    <recommendedName>
        <fullName evidence="3">Sulfatase-modifying factor enzyme-like domain-containing protein</fullName>
    </recommendedName>
</protein>
<keyword evidence="2" id="KW-0732">Signal</keyword>
<dbReference type="InterPro" id="IPR042095">
    <property type="entry name" value="SUMF_sf"/>
</dbReference>
<evidence type="ECO:0000259" key="3">
    <source>
        <dbReference type="Pfam" id="PF03781"/>
    </source>
</evidence>
<feature type="chain" id="PRO_5033054508" description="Sulfatase-modifying factor enzyme-like domain-containing protein" evidence="2">
    <location>
        <begin position="26"/>
        <end position="384"/>
    </location>
</feature>
<dbReference type="PANTHER" id="PTHR23150">
    <property type="entry name" value="SULFATASE MODIFYING FACTOR 1, 2"/>
    <property type="match status" value="1"/>
</dbReference>
<gene>
    <name evidence="4" type="ORF">HCN44_001004</name>
</gene>
<reference evidence="4 5" key="1">
    <citation type="submission" date="2020-08" db="EMBL/GenBank/DDBJ databases">
        <title>Aphidius gifuensis genome sequencing and assembly.</title>
        <authorList>
            <person name="Du Z."/>
        </authorList>
    </citation>
    <scope>NUCLEOTIDE SEQUENCE [LARGE SCALE GENOMIC DNA]</scope>
    <source>
        <strain evidence="4">YNYX2018</strain>
        <tissue evidence="4">Adults</tissue>
    </source>
</reference>
<feature type="domain" description="Sulfatase-modifying factor enzyme-like" evidence="3">
    <location>
        <begin position="103"/>
        <end position="381"/>
    </location>
</feature>
<dbReference type="PANTHER" id="PTHR23150:SF19">
    <property type="entry name" value="FORMYLGLYCINE-GENERATING ENZYME"/>
    <property type="match status" value="1"/>
</dbReference>
<dbReference type="Proteomes" id="UP000639338">
    <property type="component" value="Unassembled WGS sequence"/>
</dbReference>
<evidence type="ECO:0000256" key="2">
    <source>
        <dbReference type="SAM" id="SignalP"/>
    </source>
</evidence>
<dbReference type="Pfam" id="PF03781">
    <property type="entry name" value="FGE-sulfatase"/>
    <property type="match status" value="1"/>
</dbReference>
<proteinExistence type="inferred from homology"/>
<dbReference type="SUPFAM" id="SSF56436">
    <property type="entry name" value="C-type lectin-like"/>
    <property type="match status" value="1"/>
</dbReference>
<keyword evidence="5" id="KW-1185">Reference proteome</keyword>
<dbReference type="OrthoDB" id="659at2759"/>
<dbReference type="AlphaFoldDB" id="A0A834XLY5"/>
<dbReference type="EMBL" id="JACMRX010000005">
    <property type="protein sequence ID" value="KAF7988431.1"/>
    <property type="molecule type" value="Genomic_DNA"/>
</dbReference>
<name>A0A834XLY5_APHGI</name>
<dbReference type="Gene3D" id="3.90.1580.10">
    <property type="entry name" value="paralog of FGE (formylglycine-generating enzyme)"/>
    <property type="match status" value="1"/>
</dbReference>
<dbReference type="GO" id="GO:0120147">
    <property type="term" value="F:formylglycine-generating oxidase activity"/>
    <property type="evidence" value="ECO:0007669"/>
    <property type="project" value="TreeGrafter"/>
</dbReference>
<evidence type="ECO:0000313" key="5">
    <source>
        <dbReference type="Proteomes" id="UP000639338"/>
    </source>
</evidence>
<dbReference type="GO" id="GO:0005783">
    <property type="term" value="C:endoplasmic reticulum"/>
    <property type="evidence" value="ECO:0007669"/>
    <property type="project" value="TreeGrafter"/>
</dbReference>
<dbReference type="InterPro" id="IPR016187">
    <property type="entry name" value="CTDL_fold"/>
</dbReference>
<comment type="caution">
    <text evidence="4">The sequence shown here is derived from an EMBL/GenBank/DDBJ whole genome shotgun (WGS) entry which is preliminary data.</text>
</comment>
<dbReference type="InterPro" id="IPR005532">
    <property type="entry name" value="SUMF_dom"/>
</dbReference>
<evidence type="ECO:0000256" key="1">
    <source>
        <dbReference type="ARBA" id="ARBA00005310"/>
    </source>
</evidence>
<evidence type="ECO:0000313" key="4">
    <source>
        <dbReference type="EMBL" id="KAF7988431.1"/>
    </source>
</evidence>
<feature type="signal peptide" evidence="2">
    <location>
        <begin position="1"/>
        <end position="25"/>
    </location>
</feature>
<organism evidence="4 5">
    <name type="scientific">Aphidius gifuensis</name>
    <name type="common">Parasitoid wasp</name>
    <dbReference type="NCBI Taxonomy" id="684658"/>
    <lineage>
        <taxon>Eukaryota</taxon>
        <taxon>Metazoa</taxon>
        <taxon>Ecdysozoa</taxon>
        <taxon>Arthropoda</taxon>
        <taxon>Hexapoda</taxon>
        <taxon>Insecta</taxon>
        <taxon>Pterygota</taxon>
        <taxon>Neoptera</taxon>
        <taxon>Endopterygota</taxon>
        <taxon>Hymenoptera</taxon>
        <taxon>Apocrita</taxon>
        <taxon>Ichneumonoidea</taxon>
        <taxon>Braconidae</taxon>
        <taxon>Aphidiinae</taxon>
        <taxon>Aphidius</taxon>
    </lineage>
</organism>
<dbReference type="InterPro" id="IPR051043">
    <property type="entry name" value="Sulfatase_Mod_Factor_Kinase"/>
</dbReference>
<accession>A0A834XLY5</accession>